<name>A2SNG7_METPP</name>
<feature type="domain" description="DeoxyPurine in DNA protein A" evidence="1">
    <location>
        <begin position="70"/>
        <end position="288"/>
    </location>
</feature>
<dbReference type="GO" id="GO:0006400">
    <property type="term" value="P:tRNA modification"/>
    <property type="evidence" value="ECO:0007669"/>
    <property type="project" value="InterPro"/>
</dbReference>
<reference evidence="2 3" key="1">
    <citation type="journal article" date="2007" name="J. Bacteriol.">
        <title>Whole-genome analysis of the methyl tert-butyl ether-degrading beta-proteobacterium Methylibium petroleiphilum PM1.</title>
        <authorList>
            <person name="Kane S.R."/>
            <person name="Chakicherla A.Y."/>
            <person name="Chain P.S.G."/>
            <person name="Schmidt R."/>
            <person name="Shin M.W."/>
            <person name="Legler T.C."/>
            <person name="Scow K.M."/>
            <person name="Larimer F.W."/>
            <person name="Lucas S.M."/>
            <person name="Richardson P.M."/>
            <person name="Hristova K.R."/>
        </authorList>
    </citation>
    <scope>NUCLEOTIDE SEQUENCE [LARGE SCALE GENOMIC DNA]</scope>
    <source>
        <strain evidence="3">ATCC BAA-1232 / LMG 22953 / PM1</strain>
        <plasmid evidence="2 3">RPME01</plasmid>
    </source>
</reference>
<organism evidence="2 3">
    <name type="scientific">Methylibium petroleiphilum (strain ATCC BAA-1232 / LMG 22953 / PM1)</name>
    <dbReference type="NCBI Taxonomy" id="420662"/>
    <lineage>
        <taxon>Bacteria</taxon>
        <taxon>Pseudomonadati</taxon>
        <taxon>Pseudomonadota</taxon>
        <taxon>Betaproteobacteria</taxon>
        <taxon>Burkholderiales</taxon>
        <taxon>Sphaerotilaceae</taxon>
        <taxon>Methylibium</taxon>
    </lineage>
</organism>
<dbReference type="InterPro" id="IPR036511">
    <property type="entry name" value="TGT-like_sf"/>
</dbReference>
<geneLocation type="plasmid" evidence="2 3">
    <name>RPME01</name>
</geneLocation>
<evidence type="ECO:0000313" key="2">
    <source>
        <dbReference type="EMBL" id="ABM97106.1"/>
    </source>
</evidence>
<sequence length="321" mass="35563">MDKPGMPVRQVNAVLDDEMVMRVGVPHKGGKLAFHAFEQGYPVMVSANAFWDLKSQEFKFPEYTDLTELDFALDSAGYTAMKLWQSKGKQAGMAGIFPWTYAQYLEMANLSGCSWYSQPDLCCEPEISASQSEIDYRINATATLLEGCLRIVYDWQNELAKTSSPSVVASLVRPPVPVLQGWSASDYMRSLDLLMQVWQRWEPWLAAPALIGVGSVCRRSLNHPTHGLHAILAALEGQLPSGSKVHMFGVKGACLSELKMLDWVGSCDSMAYDFGARVKAHRTGVSNTLAHRSKEMTRWMSAAAQRLKPAAGDQYRLGLFA</sequence>
<dbReference type="EMBL" id="CP000556">
    <property type="protein sequence ID" value="ABM97106.1"/>
    <property type="molecule type" value="Genomic_DNA"/>
</dbReference>
<evidence type="ECO:0000313" key="3">
    <source>
        <dbReference type="Proteomes" id="UP000000366"/>
    </source>
</evidence>
<dbReference type="Pfam" id="PF23859">
    <property type="entry name" value="DpdA"/>
    <property type="match status" value="1"/>
</dbReference>
<dbReference type="RefSeq" id="WP_011831694.1">
    <property type="nucleotide sequence ID" value="NC_008826.1"/>
</dbReference>
<gene>
    <name evidence="2" type="ordered locus">Mpe_B0331</name>
</gene>
<dbReference type="HOGENOM" id="CLU_069818_0_0_4"/>
<keyword evidence="3" id="KW-1185">Reference proteome</keyword>
<dbReference type="AlphaFoldDB" id="A2SNG7"/>
<dbReference type="eggNOG" id="COG0343">
    <property type="taxonomic scope" value="Bacteria"/>
</dbReference>
<protein>
    <recommendedName>
        <fullName evidence="1">DeoxyPurine in DNA protein A domain-containing protein</fullName>
    </recommendedName>
</protein>
<dbReference type="Proteomes" id="UP000000366">
    <property type="component" value="Plasmid RPME01"/>
</dbReference>
<dbReference type="Gene3D" id="3.20.20.105">
    <property type="entry name" value="Queuine tRNA-ribosyltransferase-like"/>
    <property type="match status" value="1"/>
</dbReference>
<proteinExistence type="predicted"/>
<evidence type="ECO:0000259" key="1">
    <source>
        <dbReference type="Pfam" id="PF23859"/>
    </source>
</evidence>
<keyword evidence="2" id="KW-0614">Plasmid</keyword>
<dbReference type="KEGG" id="mpt:Mpe_B0331"/>
<dbReference type="InterPro" id="IPR055645">
    <property type="entry name" value="DpdA"/>
</dbReference>
<accession>A2SNG7</accession>